<dbReference type="NCBIfam" id="TIGR00229">
    <property type="entry name" value="sensory_box"/>
    <property type="match status" value="1"/>
</dbReference>
<organism evidence="12">
    <name type="scientific">marine sediment metagenome</name>
    <dbReference type="NCBI Taxonomy" id="412755"/>
    <lineage>
        <taxon>unclassified sequences</taxon>
        <taxon>metagenomes</taxon>
        <taxon>ecological metagenomes</taxon>
    </lineage>
</organism>
<dbReference type="InterPro" id="IPR003661">
    <property type="entry name" value="HisK_dim/P_dom"/>
</dbReference>
<dbReference type="EC" id="2.7.13.3" evidence="3"/>
<dbReference type="PROSITE" id="PS50109">
    <property type="entry name" value="HIS_KIN"/>
    <property type="match status" value="1"/>
</dbReference>
<evidence type="ECO:0000313" key="12">
    <source>
        <dbReference type="EMBL" id="GAH69816.1"/>
    </source>
</evidence>
<protein>
    <recommendedName>
        <fullName evidence="3">histidine kinase</fullName>
        <ecNumber evidence="3">2.7.13.3</ecNumber>
    </recommendedName>
</protein>
<evidence type="ECO:0000256" key="9">
    <source>
        <dbReference type="ARBA" id="ARBA00023136"/>
    </source>
</evidence>
<dbReference type="CDD" id="cd00130">
    <property type="entry name" value="PAS"/>
    <property type="match status" value="1"/>
</dbReference>
<feature type="domain" description="PAS" evidence="11">
    <location>
        <begin position="1"/>
        <end position="66"/>
    </location>
</feature>
<evidence type="ECO:0000256" key="7">
    <source>
        <dbReference type="ARBA" id="ARBA00022840"/>
    </source>
</evidence>
<keyword evidence="9" id="KW-0472">Membrane</keyword>
<dbReference type="PROSITE" id="PS50112">
    <property type="entry name" value="PAS"/>
    <property type="match status" value="1"/>
</dbReference>
<feature type="non-terminal residue" evidence="12">
    <location>
        <position position="263"/>
    </location>
</feature>
<proteinExistence type="predicted"/>
<keyword evidence="7" id="KW-0067">ATP-binding</keyword>
<evidence type="ECO:0000256" key="5">
    <source>
        <dbReference type="ARBA" id="ARBA00022741"/>
    </source>
</evidence>
<dbReference type="SMART" id="SM00388">
    <property type="entry name" value="HisKA"/>
    <property type="match status" value="1"/>
</dbReference>
<evidence type="ECO:0000256" key="1">
    <source>
        <dbReference type="ARBA" id="ARBA00000085"/>
    </source>
</evidence>
<dbReference type="PANTHER" id="PTHR43047:SF64">
    <property type="entry name" value="HISTIDINE KINASE CONTAINING CHEY-HOMOLOGOUS RECEIVER DOMAIN AND PAS DOMAIN-RELATED"/>
    <property type="match status" value="1"/>
</dbReference>
<dbReference type="GO" id="GO:0005524">
    <property type="term" value="F:ATP binding"/>
    <property type="evidence" value="ECO:0007669"/>
    <property type="project" value="UniProtKB-KW"/>
</dbReference>
<reference evidence="12" key="1">
    <citation type="journal article" date="2014" name="Front. Microbiol.">
        <title>High frequency of phylogenetically diverse reductive dehalogenase-homologous genes in deep subseafloor sedimentary metagenomes.</title>
        <authorList>
            <person name="Kawai M."/>
            <person name="Futagami T."/>
            <person name="Toyoda A."/>
            <person name="Takaki Y."/>
            <person name="Nishi S."/>
            <person name="Hori S."/>
            <person name="Arai W."/>
            <person name="Tsubouchi T."/>
            <person name="Morono Y."/>
            <person name="Uchiyama I."/>
            <person name="Ito T."/>
            <person name="Fujiyama A."/>
            <person name="Inagaki F."/>
            <person name="Takami H."/>
        </authorList>
    </citation>
    <scope>NUCLEOTIDE SEQUENCE</scope>
    <source>
        <strain evidence="12">Expedition CK06-06</strain>
    </source>
</reference>
<evidence type="ECO:0000256" key="4">
    <source>
        <dbReference type="ARBA" id="ARBA00022679"/>
    </source>
</evidence>
<sequence length="263" mass="28994">LFVNNPVAVVTADLAGVVVSWNPMAESLFGYSSQEAVGAPLDDLVAKDESIQAEALGYTKQALEHDRVQVTTKRTRKDGTFVDVELLALPIIVGGESLGFIAIYYDLTELEKARREAEAANQAKSIFLANMSHELRTPLNAILGFTQLMDRDSSLTGEQQENLGVITRSGEHLLGLINEVLEMSKIEAGQVALQERIFDLYDLLYGLEEMFSLRATDKGLALYFDWSDDVPRNVLAEEGKLRQILSNLLGNAVKFTQQGEVTL</sequence>
<keyword evidence="6" id="KW-0418">Kinase</keyword>
<name>X1HI22_9ZZZZ</name>
<keyword evidence="4" id="KW-0808">Transferase</keyword>
<dbReference type="PANTHER" id="PTHR43047">
    <property type="entry name" value="TWO-COMPONENT HISTIDINE PROTEIN KINASE"/>
    <property type="match status" value="1"/>
</dbReference>
<evidence type="ECO:0000256" key="8">
    <source>
        <dbReference type="ARBA" id="ARBA00023012"/>
    </source>
</evidence>
<dbReference type="AlphaFoldDB" id="X1HI22"/>
<accession>X1HI22</accession>
<dbReference type="EMBL" id="BARU01031013">
    <property type="protein sequence ID" value="GAH69816.1"/>
    <property type="molecule type" value="Genomic_DNA"/>
</dbReference>
<evidence type="ECO:0000256" key="6">
    <source>
        <dbReference type="ARBA" id="ARBA00022777"/>
    </source>
</evidence>
<dbReference type="Pfam" id="PF13426">
    <property type="entry name" value="PAS_9"/>
    <property type="match status" value="1"/>
</dbReference>
<comment type="subcellular location">
    <subcellularLocation>
        <location evidence="2">Membrane</location>
    </subcellularLocation>
</comment>
<feature type="non-terminal residue" evidence="12">
    <location>
        <position position="1"/>
    </location>
</feature>
<dbReference type="InterPro" id="IPR036097">
    <property type="entry name" value="HisK_dim/P_sf"/>
</dbReference>
<dbReference type="InterPro" id="IPR036890">
    <property type="entry name" value="HATPase_C_sf"/>
</dbReference>
<dbReference type="InterPro" id="IPR035965">
    <property type="entry name" value="PAS-like_dom_sf"/>
</dbReference>
<feature type="domain" description="Histidine kinase" evidence="10">
    <location>
        <begin position="130"/>
        <end position="263"/>
    </location>
</feature>
<dbReference type="GO" id="GO:0016020">
    <property type="term" value="C:membrane"/>
    <property type="evidence" value="ECO:0007669"/>
    <property type="project" value="UniProtKB-SubCell"/>
</dbReference>
<comment type="caution">
    <text evidence="12">The sequence shown here is derived from an EMBL/GenBank/DDBJ whole genome shotgun (WGS) entry which is preliminary data.</text>
</comment>
<dbReference type="FunFam" id="1.10.287.130:FF:000038">
    <property type="entry name" value="Sensory transduction histidine kinase"/>
    <property type="match status" value="1"/>
</dbReference>
<keyword evidence="5" id="KW-0547">Nucleotide-binding</keyword>
<evidence type="ECO:0000259" key="10">
    <source>
        <dbReference type="PROSITE" id="PS50109"/>
    </source>
</evidence>
<evidence type="ECO:0000256" key="3">
    <source>
        <dbReference type="ARBA" id="ARBA00012438"/>
    </source>
</evidence>
<gene>
    <name evidence="12" type="ORF">S03H2_49112</name>
</gene>
<dbReference type="GO" id="GO:0000155">
    <property type="term" value="F:phosphorelay sensor kinase activity"/>
    <property type="evidence" value="ECO:0007669"/>
    <property type="project" value="InterPro"/>
</dbReference>
<evidence type="ECO:0000256" key="2">
    <source>
        <dbReference type="ARBA" id="ARBA00004370"/>
    </source>
</evidence>
<dbReference type="Gene3D" id="3.30.565.10">
    <property type="entry name" value="Histidine kinase-like ATPase, C-terminal domain"/>
    <property type="match status" value="1"/>
</dbReference>
<dbReference type="SUPFAM" id="SSF55874">
    <property type="entry name" value="ATPase domain of HSP90 chaperone/DNA topoisomerase II/histidine kinase"/>
    <property type="match status" value="1"/>
</dbReference>
<comment type="catalytic activity">
    <reaction evidence="1">
        <text>ATP + protein L-histidine = ADP + protein N-phospho-L-histidine.</text>
        <dbReference type="EC" id="2.7.13.3"/>
    </reaction>
</comment>
<dbReference type="InterPro" id="IPR005467">
    <property type="entry name" value="His_kinase_dom"/>
</dbReference>
<evidence type="ECO:0000259" key="11">
    <source>
        <dbReference type="PROSITE" id="PS50112"/>
    </source>
</evidence>
<dbReference type="Gene3D" id="1.10.287.130">
    <property type="match status" value="1"/>
</dbReference>
<dbReference type="Gene3D" id="3.30.450.20">
    <property type="entry name" value="PAS domain"/>
    <property type="match status" value="1"/>
</dbReference>
<dbReference type="GO" id="GO:0006355">
    <property type="term" value="P:regulation of DNA-templated transcription"/>
    <property type="evidence" value="ECO:0007669"/>
    <property type="project" value="InterPro"/>
</dbReference>
<dbReference type="Pfam" id="PF00512">
    <property type="entry name" value="HisKA"/>
    <property type="match status" value="1"/>
</dbReference>
<dbReference type="CDD" id="cd00082">
    <property type="entry name" value="HisKA"/>
    <property type="match status" value="1"/>
</dbReference>
<dbReference type="SUPFAM" id="SSF55785">
    <property type="entry name" value="PYP-like sensor domain (PAS domain)"/>
    <property type="match status" value="1"/>
</dbReference>
<keyword evidence="8" id="KW-0902">Two-component regulatory system</keyword>
<dbReference type="SUPFAM" id="SSF47384">
    <property type="entry name" value="Homodimeric domain of signal transducing histidine kinase"/>
    <property type="match status" value="1"/>
</dbReference>
<dbReference type="InterPro" id="IPR000014">
    <property type="entry name" value="PAS"/>
</dbReference>